<dbReference type="RefSeq" id="WP_379190660.1">
    <property type="nucleotide sequence ID" value="NZ_JBHSOW010000088.1"/>
</dbReference>
<organism evidence="1 2">
    <name type="scientific">Paenibacillus solisilvae</name>
    <dbReference type="NCBI Taxonomy" id="2486751"/>
    <lineage>
        <taxon>Bacteria</taxon>
        <taxon>Bacillati</taxon>
        <taxon>Bacillota</taxon>
        <taxon>Bacilli</taxon>
        <taxon>Bacillales</taxon>
        <taxon>Paenibacillaceae</taxon>
        <taxon>Paenibacillus</taxon>
    </lineage>
</organism>
<dbReference type="Proteomes" id="UP001596047">
    <property type="component" value="Unassembled WGS sequence"/>
</dbReference>
<proteinExistence type="predicted"/>
<sequence length="115" mass="13266">MKKAVNAMTVHYTLDCYNIKILVKQVEENGGRYDVNIQSNHNPLSFGNTLFSATTEEHAKRVANQLCTFYSMARVNGYFLEGKFFRRPNSEEISAEDVLMQERSKEEMHALLQEV</sequence>
<comment type="caution">
    <text evidence="1">The sequence shown here is derived from an EMBL/GenBank/DDBJ whole genome shotgun (WGS) entry which is preliminary data.</text>
</comment>
<gene>
    <name evidence="1" type="ORF">ACFPYJ_23490</name>
</gene>
<dbReference type="EMBL" id="JBHSOW010000088">
    <property type="protein sequence ID" value="MFC5652025.1"/>
    <property type="molecule type" value="Genomic_DNA"/>
</dbReference>
<evidence type="ECO:0000313" key="1">
    <source>
        <dbReference type="EMBL" id="MFC5652025.1"/>
    </source>
</evidence>
<accession>A0ABW0W2C6</accession>
<reference evidence="2" key="1">
    <citation type="journal article" date="2019" name="Int. J. Syst. Evol. Microbiol.">
        <title>The Global Catalogue of Microorganisms (GCM) 10K type strain sequencing project: providing services to taxonomists for standard genome sequencing and annotation.</title>
        <authorList>
            <consortium name="The Broad Institute Genomics Platform"/>
            <consortium name="The Broad Institute Genome Sequencing Center for Infectious Disease"/>
            <person name="Wu L."/>
            <person name="Ma J."/>
        </authorList>
    </citation>
    <scope>NUCLEOTIDE SEQUENCE [LARGE SCALE GENOMIC DNA]</scope>
    <source>
        <strain evidence="2">CGMCC 1.3240</strain>
    </source>
</reference>
<protein>
    <submittedName>
        <fullName evidence="1">Uncharacterized protein</fullName>
    </submittedName>
</protein>
<evidence type="ECO:0000313" key="2">
    <source>
        <dbReference type="Proteomes" id="UP001596047"/>
    </source>
</evidence>
<keyword evidence="2" id="KW-1185">Reference proteome</keyword>
<name>A0ABW0W2C6_9BACL</name>